<dbReference type="InterPro" id="IPR017452">
    <property type="entry name" value="GPCR_Rhodpsn_7TM"/>
</dbReference>
<feature type="transmembrane region" description="Helical" evidence="10">
    <location>
        <begin position="68"/>
        <end position="89"/>
    </location>
</feature>
<dbReference type="Gene3D" id="1.20.1070.10">
    <property type="entry name" value="Rhodopsin 7-helix transmembrane proteins"/>
    <property type="match status" value="1"/>
</dbReference>
<dbReference type="SUPFAM" id="SSF81321">
    <property type="entry name" value="Family A G protein-coupled receptor-like"/>
    <property type="match status" value="1"/>
</dbReference>
<keyword evidence="5 9" id="KW-0297">G-protein coupled receptor</keyword>
<keyword evidence="2" id="KW-1003">Cell membrane</keyword>
<evidence type="ECO:0000256" key="4">
    <source>
        <dbReference type="ARBA" id="ARBA00022989"/>
    </source>
</evidence>
<dbReference type="GO" id="GO:0007268">
    <property type="term" value="P:chemical synaptic transmission"/>
    <property type="evidence" value="ECO:0007669"/>
    <property type="project" value="TreeGrafter"/>
</dbReference>
<dbReference type="PANTHER" id="PTHR24247:SF32">
    <property type="entry name" value="5-HYDROXYTRYPTAMINE RECEPTOR 2C"/>
    <property type="match status" value="1"/>
</dbReference>
<dbReference type="InterPro" id="IPR000276">
    <property type="entry name" value="GPCR_Rhodpsn"/>
</dbReference>
<keyword evidence="12" id="KW-1185">Reference proteome</keyword>
<dbReference type="PROSITE" id="PS00237">
    <property type="entry name" value="G_PROTEIN_RECEP_F1_1"/>
    <property type="match status" value="1"/>
</dbReference>
<dbReference type="PANTHER" id="PTHR24247">
    <property type="entry name" value="5-HYDROXYTRYPTAMINE RECEPTOR"/>
    <property type="match status" value="1"/>
</dbReference>
<evidence type="ECO:0000256" key="7">
    <source>
        <dbReference type="ARBA" id="ARBA00023170"/>
    </source>
</evidence>
<evidence type="ECO:0000256" key="1">
    <source>
        <dbReference type="ARBA" id="ARBA00004651"/>
    </source>
</evidence>
<evidence type="ECO:0000256" key="8">
    <source>
        <dbReference type="ARBA" id="ARBA00023224"/>
    </source>
</evidence>
<dbReference type="Proteomes" id="UP000504612">
    <property type="component" value="Unplaced"/>
</dbReference>
<evidence type="ECO:0000313" key="13">
    <source>
        <dbReference type="RefSeq" id="XP_026540139.1"/>
    </source>
</evidence>
<dbReference type="GO" id="GO:0007187">
    <property type="term" value="P:G protein-coupled receptor signaling pathway, coupled to cyclic nucleotide second messenger"/>
    <property type="evidence" value="ECO:0007669"/>
    <property type="project" value="TreeGrafter"/>
</dbReference>
<dbReference type="CTD" id="3358"/>
<evidence type="ECO:0000256" key="5">
    <source>
        <dbReference type="ARBA" id="ARBA00023040"/>
    </source>
</evidence>
<feature type="transmembrane region" description="Helical" evidence="10">
    <location>
        <begin position="306"/>
        <end position="326"/>
    </location>
</feature>
<dbReference type="RefSeq" id="XP_026540139.1">
    <property type="nucleotide sequence ID" value="XM_026684354.1"/>
</dbReference>
<dbReference type="PROSITE" id="PS50262">
    <property type="entry name" value="G_PROTEIN_RECEP_F1_2"/>
    <property type="match status" value="1"/>
</dbReference>
<comment type="subcellular location">
    <subcellularLocation>
        <location evidence="1">Cell membrane</location>
        <topology evidence="1">Multi-pass membrane protein</topology>
    </subcellularLocation>
</comment>
<dbReference type="SMART" id="SM01381">
    <property type="entry name" value="7TM_GPCR_Srsx"/>
    <property type="match status" value="1"/>
</dbReference>
<sequence length="450" mass="50027">MSALSGGGILGLTTVSITLDFSLHSGLMAWPLSHNLTGNHSLPTTDPLNSSMGTDISRKSIKEKNWPALLILVIIVLTIGGNILVIMAVSLEKKLQNATNYFLMSLAVADMLVGILVMPVSLVTILYDVLFSTASIMHLCAISLDRYVAIRNPIEHSRFNSRTKAIMKIAAVWTISMGISLPIPVIGLQDDSRVFVNGSCVLNDENFVLIGSFVAFFIPLMIMVVAYCLTIQVLQKQASLFLYGEPLKPRRSSISCLRKDPNVENLSMLQNHEAASHLNSPVNKEGVLFRKGTMQSINNERRASKVLGIVFFLFLVMWCPFFITNIMSVLCQEACDQAVLRELLDVFVWVGYICSGVNPLVYTLFNKTYRRAFSNYIRCHYESSKRASQLHSQCPNISSTAFYSKDLNLNSYRHELNSMELDEMETALEMHAGTPEISINSCSGEKTSRV</sequence>
<keyword evidence="6 10" id="KW-0472">Membrane</keyword>
<dbReference type="GO" id="GO:0030594">
    <property type="term" value="F:neurotransmitter receptor activity"/>
    <property type="evidence" value="ECO:0007669"/>
    <property type="project" value="TreeGrafter"/>
</dbReference>
<accession>A0A6J1VJI6</accession>
<keyword evidence="8 9" id="KW-0807">Transducer</keyword>
<evidence type="ECO:0000256" key="9">
    <source>
        <dbReference type="RuleBase" id="RU000688"/>
    </source>
</evidence>
<keyword evidence="4 10" id="KW-1133">Transmembrane helix</keyword>
<dbReference type="Pfam" id="PF00001">
    <property type="entry name" value="7tm_1"/>
    <property type="match status" value="1"/>
</dbReference>
<comment type="similarity">
    <text evidence="9">Belongs to the G-protein coupled receptor 1 family.</text>
</comment>
<keyword evidence="7 9" id="KW-0675">Receptor</keyword>
<dbReference type="GO" id="GO:0030425">
    <property type="term" value="C:dendrite"/>
    <property type="evidence" value="ECO:0007669"/>
    <property type="project" value="TreeGrafter"/>
</dbReference>
<organism evidence="12 13">
    <name type="scientific">Notechis scutatus</name>
    <name type="common">mainland tiger snake</name>
    <dbReference type="NCBI Taxonomy" id="8663"/>
    <lineage>
        <taxon>Eukaryota</taxon>
        <taxon>Metazoa</taxon>
        <taxon>Chordata</taxon>
        <taxon>Craniata</taxon>
        <taxon>Vertebrata</taxon>
        <taxon>Euteleostomi</taxon>
        <taxon>Lepidosauria</taxon>
        <taxon>Squamata</taxon>
        <taxon>Bifurcata</taxon>
        <taxon>Unidentata</taxon>
        <taxon>Episquamata</taxon>
        <taxon>Toxicofera</taxon>
        <taxon>Serpentes</taxon>
        <taxon>Colubroidea</taxon>
        <taxon>Elapidae</taxon>
        <taxon>Hydrophiinae</taxon>
        <taxon>Notechis</taxon>
    </lineage>
</organism>
<protein>
    <submittedName>
        <fullName evidence="13">5-hydroxytryptamine receptor 2C isoform X2</fullName>
    </submittedName>
</protein>
<proteinExistence type="inferred from homology"/>
<dbReference type="GO" id="GO:0007208">
    <property type="term" value="P:phospholipase C-activating serotonin receptor signaling pathway"/>
    <property type="evidence" value="ECO:0007669"/>
    <property type="project" value="TreeGrafter"/>
</dbReference>
<feature type="transmembrane region" description="Helical" evidence="10">
    <location>
        <begin position="346"/>
        <end position="365"/>
    </location>
</feature>
<dbReference type="PRINTS" id="PR00237">
    <property type="entry name" value="GPCRRHODOPSN"/>
</dbReference>
<dbReference type="AlphaFoldDB" id="A0A6J1VJI6"/>
<name>A0A6J1VJI6_9SAUR</name>
<feature type="transmembrane region" description="Helical" evidence="10">
    <location>
        <begin position="165"/>
        <end position="187"/>
    </location>
</feature>
<evidence type="ECO:0000256" key="10">
    <source>
        <dbReference type="SAM" id="Phobius"/>
    </source>
</evidence>
<feature type="transmembrane region" description="Helical" evidence="10">
    <location>
        <begin position="101"/>
        <end position="119"/>
    </location>
</feature>
<dbReference type="GO" id="GO:0004993">
    <property type="term" value="F:G protein-coupled serotonin receptor activity"/>
    <property type="evidence" value="ECO:0007669"/>
    <property type="project" value="TreeGrafter"/>
</dbReference>
<feature type="transmembrane region" description="Helical" evidence="10">
    <location>
        <begin position="207"/>
        <end position="229"/>
    </location>
</feature>
<dbReference type="GO" id="GO:0005886">
    <property type="term" value="C:plasma membrane"/>
    <property type="evidence" value="ECO:0007669"/>
    <property type="project" value="UniProtKB-SubCell"/>
</dbReference>
<feature type="transmembrane region" description="Helical" evidence="10">
    <location>
        <begin position="125"/>
        <end position="144"/>
    </location>
</feature>
<dbReference type="GO" id="GO:0051209">
    <property type="term" value="P:release of sequestered calcium ion into cytosol"/>
    <property type="evidence" value="ECO:0007669"/>
    <property type="project" value="TreeGrafter"/>
</dbReference>
<evidence type="ECO:0000256" key="2">
    <source>
        <dbReference type="ARBA" id="ARBA00022475"/>
    </source>
</evidence>
<reference evidence="13" key="1">
    <citation type="submission" date="2025-08" db="UniProtKB">
        <authorList>
            <consortium name="RefSeq"/>
        </authorList>
    </citation>
    <scope>IDENTIFICATION</scope>
</reference>
<dbReference type="GO" id="GO:0007210">
    <property type="term" value="P:serotonin receptor signaling pathway"/>
    <property type="evidence" value="ECO:0007669"/>
    <property type="project" value="TreeGrafter"/>
</dbReference>
<evidence type="ECO:0000256" key="6">
    <source>
        <dbReference type="ARBA" id="ARBA00023136"/>
    </source>
</evidence>
<keyword evidence="3 9" id="KW-0812">Transmembrane</keyword>
<dbReference type="GeneID" id="113423100"/>
<evidence type="ECO:0000313" key="12">
    <source>
        <dbReference type="Proteomes" id="UP000504612"/>
    </source>
</evidence>
<dbReference type="GO" id="GO:0045202">
    <property type="term" value="C:synapse"/>
    <property type="evidence" value="ECO:0007669"/>
    <property type="project" value="GOC"/>
</dbReference>
<evidence type="ECO:0000256" key="3">
    <source>
        <dbReference type="ARBA" id="ARBA00022692"/>
    </source>
</evidence>
<evidence type="ECO:0000259" key="11">
    <source>
        <dbReference type="PROSITE" id="PS50262"/>
    </source>
</evidence>
<feature type="domain" description="G-protein coupled receptors family 1 profile" evidence="11">
    <location>
        <begin position="81"/>
        <end position="362"/>
    </location>
</feature>
<gene>
    <name evidence="13" type="primary">HTR2C</name>
</gene>